<dbReference type="KEGG" id="mpz:Marpi_0422"/>
<dbReference type="EMBL" id="CP003257">
    <property type="protein sequence ID" value="AEX84866.1"/>
    <property type="molecule type" value="Genomic_DNA"/>
</dbReference>
<evidence type="ECO:0000259" key="1">
    <source>
        <dbReference type="Pfam" id="PF09820"/>
    </source>
</evidence>
<dbReference type="HOGENOM" id="CLU_021114_6_1_0"/>
<dbReference type="PANTHER" id="PTHR34825">
    <property type="entry name" value="CONSERVED PROTEIN, WITH A WEAK D-GALACTARATE DEHYDRATASE/ALTRONATE HYDROLASE DOMAIN"/>
    <property type="match status" value="1"/>
</dbReference>
<accession>H2J4T1</accession>
<proteinExistence type="predicted"/>
<dbReference type="RefSeq" id="WP_014295938.1">
    <property type="nucleotide sequence ID" value="NC_016751.1"/>
</dbReference>
<evidence type="ECO:0000313" key="3">
    <source>
        <dbReference type="Proteomes" id="UP000007161"/>
    </source>
</evidence>
<keyword evidence="3" id="KW-1185">Reference proteome</keyword>
<dbReference type="PANTHER" id="PTHR34825:SF1">
    <property type="entry name" value="AAA-ATPASE-LIKE DOMAIN-CONTAINING PROTEIN"/>
    <property type="match status" value="1"/>
</dbReference>
<reference evidence="2 3" key="1">
    <citation type="journal article" date="2012" name="J. Bacteriol.">
        <title>Complete Genome Sequence of the Thermophilic, Piezophilic, Heterotrophic Bacterium Marinitoga piezophila KA3.</title>
        <authorList>
            <person name="Lucas S."/>
            <person name="Han J."/>
            <person name="Lapidus A."/>
            <person name="Cheng J.F."/>
            <person name="Goodwin L.A."/>
            <person name="Pitluck S."/>
            <person name="Peters L."/>
            <person name="Mikhailova N."/>
            <person name="Teshima H."/>
            <person name="Detter J.C."/>
            <person name="Han C."/>
            <person name="Tapia R."/>
            <person name="Land M."/>
            <person name="Hauser L."/>
            <person name="Kyrpides N.C."/>
            <person name="Ivanova N."/>
            <person name="Pagani I."/>
            <person name="Vannier P."/>
            <person name="Oger P."/>
            <person name="Bartlett D.H."/>
            <person name="Noll K.M."/>
            <person name="Woyke T."/>
            <person name="Jebbar M."/>
        </authorList>
    </citation>
    <scope>NUCLEOTIDE SEQUENCE [LARGE SCALE GENOMIC DNA]</scope>
    <source>
        <strain evidence="3">DSM 14283 / JCM 11233 / KA3</strain>
    </source>
</reference>
<reference evidence="3" key="2">
    <citation type="submission" date="2012-01" db="EMBL/GenBank/DDBJ databases">
        <title>Complete sequence of chromosome of Marinitoga piezophila KA3.</title>
        <authorList>
            <person name="Lucas S."/>
            <person name="Han J."/>
            <person name="Lapidus A."/>
            <person name="Cheng J.-F."/>
            <person name="Goodwin L."/>
            <person name="Pitluck S."/>
            <person name="Peters L."/>
            <person name="Mikhailova N."/>
            <person name="Teshima H."/>
            <person name="Detter J.C."/>
            <person name="Han C."/>
            <person name="Tapia R."/>
            <person name="Land M."/>
            <person name="Hauser L."/>
            <person name="Kyrpides N."/>
            <person name="Ivanova N."/>
            <person name="Pagani I."/>
            <person name="Jebbar M."/>
            <person name="Vannier P."/>
            <person name="Oger P."/>
            <person name="Cario A."/>
            <person name="Bartlett D."/>
            <person name="Noll K.M."/>
            <person name="Woyke T."/>
        </authorList>
    </citation>
    <scope>NUCLEOTIDE SEQUENCE [LARGE SCALE GENOMIC DNA]</scope>
    <source>
        <strain evidence="3">DSM 14283 / JCM 11233 / KA3</strain>
    </source>
</reference>
<gene>
    <name evidence="2" type="ordered locus">Marpi_0422</name>
</gene>
<dbReference type="InterPro" id="IPR018631">
    <property type="entry name" value="AAA-ATPase-like_dom"/>
</dbReference>
<evidence type="ECO:0000313" key="2">
    <source>
        <dbReference type="EMBL" id="AEX84866.1"/>
    </source>
</evidence>
<dbReference type="Proteomes" id="UP000007161">
    <property type="component" value="Chromosome"/>
</dbReference>
<dbReference type="STRING" id="443254.Marpi_0422"/>
<name>H2J4T1_MARPK</name>
<organism evidence="2 3">
    <name type="scientific">Marinitoga piezophila (strain DSM 14283 / JCM 11233 / KA3)</name>
    <dbReference type="NCBI Taxonomy" id="443254"/>
    <lineage>
        <taxon>Bacteria</taxon>
        <taxon>Thermotogati</taxon>
        <taxon>Thermotogota</taxon>
        <taxon>Thermotogae</taxon>
        <taxon>Petrotogales</taxon>
        <taxon>Petrotogaceae</taxon>
        <taxon>Marinitoga</taxon>
    </lineage>
</organism>
<sequence>MEELKNLPLGESNFKTIIENNMFFINKSMLIKDISEGGDVILITRPRRFEKTLNISMLEHFFNERKQCEFI</sequence>
<feature type="domain" description="AAA-ATPase-like" evidence="1">
    <location>
        <begin position="8"/>
        <end position="66"/>
    </location>
</feature>
<dbReference type="Pfam" id="PF09820">
    <property type="entry name" value="AAA-ATPase_like"/>
    <property type="match status" value="1"/>
</dbReference>
<dbReference type="AlphaFoldDB" id="H2J4T1"/>
<protein>
    <submittedName>
        <fullName evidence="2">Putative AAA-ATPase</fullName>
    </submittedName>
</protein>